<evidence type="ECO:0000313" key="1">
    <source>
        <dbReference type="EMBL" id="CAE7742245.1"/>
    </source>
</evidence>
<proteinExistence type="predicted"/>
<accession>A0A812XFU2</accession>
<dbReference type="Proteomes" id="UP000649617">
    <property type="component" value="Unassembled WGS sequence"/>
</dbReference>
<keyword evidence="2" id="KW-1185">Reference proteome</keyword>
<sequence length="820" mass="93939">MACLFEGHFSGLKFPHNAEQLKSFGPSWYTQAFHKFGTLPSDNSVVKVVHVEQLPHSGFDAAGGAGHKAFIELQYAKPDPNLHTKLFAKYPWDFFESETGKRYRMQISTYQDMDSLELLTNISCEHLFPFRIPKLYFADINRDTTNYVLIVERIPFGRRGKVVNGKVTEKIERKPFEILPVCGKYQDYLLEDAPSIYYALFREMAHLAAWDHQGRYDSVLGPMTRYSEEDFLNTQVRVRKPQKQKKLDVFKGGCKSMIEKGVDFALNVGSQIFTPAGRDKKKLEKLMKEITEIAPHFDDIRLYVANSSDWVAAMHMNLQADNAYFWHDENGDLDVGVFDWCGFSRTAFVGNFMGCLSGADADLLDAHEEGLMRMFCDEYERYGGPRIDPAELLLKYHLQWPSFTMDACQWVERDIYVQCPKEEWSTIKTIYDDKFVDRWNVRCRGTTLVNAFEFYSRRDFKKIFDDWISGPGKAYRLHLLDAGLATQCGAGGRSVAMDLPEKEYQEKLLKVTLRVQRHWRVVTARKVFADQAAASYTGSTANKQSFLLHWQAKYLIANNLPTNDAHWDSDDPSWVGKASMSKRHRFLIRRNLHWRWFNALVFGMLDDQERVFPAGKCCPDTVSEIKMMKEAALTWVEGARESEGWSHNIGLFFHVYGHNSVNSLHLHVVDLDFTGPSFESQKFKNLPIDAVLQVLEQEAAATPEGCERSLLSSLPAIEDTIDLKQETVKATPILNTADLYRKARLKFLELGGVRALRDQLTRQGFLKAHSPKLTTNNKPFNVFARLAYQDTVGRCLYTSDTSLNKIANSRRASQRGDLSP</sequence>
<reference evidence="1" key="1">
    <citation type="submission" date="2021-02" db="EMBL/GenBank/DDBJ databases">
        <authorList>
            <person name="Dougan E. K."/>
            <person name="Rhodes N."/>
            <person name="Thang M."/>
            <person name="Chan C."/>
        </authorList>
    </citation>
    <scope>NUCLEOTIDE SEQUENCE</scope>
</reference>
<gene>
    <name evidence="1" type="primary">FNTB</name>
    <name evidence="1" type="ORF">SPIL2461_LOCUS21376</name>
</gene>
<name>A0A812XFU2_SYMPI</name>
<protein>
    <submittedName>
        <fullName evidence="1">FNTB protein</fullName>
    </submittedName>
</protein>
<organism evidence="1 2">
    <name type="scientific">Symbiodinium pilosum</name>
    <name type="common">Dinoflagellate</name>
    <dbReference type="NCBI Taxonomy" id="2952"/>
    <lineage>
        <taxon>Eukaryota</taxon>
        <taxon>Sar</taxon>
        <taxon>Alveolata</taxon>
        <taxon>Dinophyceae</taxon>
        <taxon>Suessiales</taxon>
        <taxon>Symbiodiniaceae</taxon>
        <taxon>Symbiodinium</taxon>
    </lineage>
</organism>
<comment type="caution">
    <text evidence="1">The sequence shown here is derived from an EMBL/GenBank/DDBJ whole genome shotgun (WGS) entry which is preliminary data.</text>
</comment>
<dbReference type="InterPro" id="IPR036265">
    <property type="entry name" value="HIT-like_sf"/>
</dbReference>
<dbReference type="Gene3D" id="3.30.428.10">
    <property type="entry name" value="HIT-like"/>
    <property type="match status" value="1"/>
</dbReference>
<dbReference type="AlphaFoldDB" id="A0A812XFU2"/>
<dbReference type="OrthoDB" id="418080at2759"/>
<dbReference type="EMBL" id="CAJNIZ010046182">
    <property type="protein sequence ID" value="CAE7742245.1"/>
    <property type="molecule type" value="Genomic_DNA"/>
</dbReference>
<evidence type="ECO:0000313" key="2">
    <source>
        <dbReference type="Proteomes" id="UP000649617"/>
    </source>
</evidence>